<dbReference type="Proteomes" id="UP000765845">
    <property type="component" value="Unassembled WGS sequence"/>
</dbReference>
<dbReference type="RefSeq" id="WP_168449431.1">
    <property type="nucleotide sequence ID" value="NZ_JAAWWK010000002.1"/>
</dbReference>
<organism evidence="1 2">
    <name type="scientific">Spongiibacter thalassae</name>
    <dbReference type="NCBI Taxonomy" id="2721624"/>
    <lineage>
        <taxon>Bacteria</taxon>
        <taxon>Pseudomonadati</taxon>
        <taxon>Pseudomonadota</taxon>
        <taxon>Gammaproteobacteria</taxon>
        <taxon>Cellvibrionales</taxon>
        <taxon>Spongiibacteraceae</taxon>
        <taxon>Spongiibacter</taxon>
    </lineage>
</organism>
<gene>
    <name evidence="1" type="ORF">HCU74_05565</name>
</gene>
<reference evidence="1 2" key="1">
    <citation type="submission" date="2020-04" db="EMBL/GenBank/DDBJ databases">
        <authorList>
            <person name="Yoon J."/>
        </authorList>
    </citation>
    <scope>NUCLEOTIDE SEQUENCE [LARGE SCALE GENOMIC DNA]</scope>
    <source>
        <strain evidence="1 2">KMU-166</strain>
    </source>
</reference>
<name>A0ABX1GET1_9GAMM</name>
<dbReference type="EMBL" id="JAAWWK010000002">
    <property type="protein sequence ID" value="NKI16887.1"/>
    <property type="molecule type" value="Genomic_DNA"/>
</dbReference>
<accession>A0ABX1GET1</accession>
<comment type="caution">
    <text evidence="1">The sequence shown here is derived from an EMBL/GenBank/DDBJ whole genome shotgun (WGS) entry which is preliminary data.</text>
</comment>
<protein>
    <submittedName>
        <fullName evidence="1">Uncharacterized protein</fullName>
    </submittedName>
</protein>
<evidence type="ECO:0000313" key="2">
    <source>
        <dbReference type="Proteomes" id="UP000765845"/>
    </source>
</evidence>
<sequence length="108" mass="12272">MDCKCNIVSRTPGCVMCAQLPLYDNLPVPVPRMPREGTTIRAVAEKFREGKKLDHKDVIDSDGSWRLASMVCDLKKLHGWSIDSYKVNSRGTKVYFVNAIDRRDLGWT</sequence>
<keyword evidence="2" id="KW-1185">Reference proteome</keyword>
<proteinExistence type="predicted"/>
<evidence type="ECO:0000313" key="1">
    <source>
        <dbReference type="EMBL" id="NKI16887.1"/>
    </source>
</evidence>